<evidence type="ECO:0000313" key="3">
    <source>
        <dbReference type="Proteomes" id="UP001225761"/>
    </source>
</evidence>
<dbReference type="Pfam" id="PF01636">
    <property type="entry name" value="APH"/>
    <property type="match status" value="1"/>
</dbReference>
<dbReference type="InterPro" id="IPR011009">
    <property type="entry name" value="Kinase-like_dom_sf"/>
</dbReference>
<dbReference type="RefSeq" id="WP_283381098.1">
    <property type="nucleotide sequence ID" value="NZ_JASHIE010000004.1"/>
</dbReference>
<keyword evidence="3" id="KW-1185">Reference proteome</keyword>
<dbReference type="InterPro" id="IPR002575">
    <property type="entry name" value="Aminoglycoside_PTrfase"/>
</dbReference>
<gene>
    <name evidence="2" type="ORF">QM481_06180</name>
</gene>
<protein>
    <submittedName>
        <fullName evidence="2">Phosphotransferase</fullName>
    </submittedName>
</protein>
<comment type="caution">
    <text evidence="2">The sequence shown here is derived from an EMBL/GenBank/DDBJ whole genome shotgun (WGS) entry which is preliminary data.</text>
</comment>
<proteinExistence type="predicted"/>
<dbReference type="SUPFAM" id="SSF56112">
    <property type="entry name" value="Protein kinase-like (PK-like)"/>
    <property type="match status" value="1"/>
</dbReference>
<sequence length="360" mass="42349">MKQSVLQTEYRTLEFLLWCISNQINDDKGLFYSILIEMYHNNDMKCYTIATESLRNYLRILTGNGESFLLKQPKKLENNSTLVNEEKIYTVFESIEEIKCFLPHKVRFFSEFNVLVTKHFPVENLYQAFSRKEKPNATINYRETIAFSIGETLSLIHTNLRSSVSNHTFDTRFPNNTPYVTISKLISDEHFFDSITNKALLDYSLVEFSNFNNPTLKNLIIEFSKLWNNNDFIHFDLATRNMIYWEDKVIFLDWEMCGWGDKIWDVVCCLNSILDTIYIDSSLIVQVSVNTSSPKFTQAKNMINQFLIGYFGEEELAIHLAKIEVYWMIYYLKVIVQSDNNFSKVSQTLNFFLPKNESIR</sequence>
<reference evidence="2 3" key="1">
    <citation type="submission" date="2023-05" db="EMBL/GenBank/DDBJ databases">
        <title>Novel species of genus Flectobacillus isolated from stream in China.</title>
        <authorList>
            <person name="Lu H."/>
        </authorList>
    </citation>
    <scope>NUCLEOTIDE SEQUENCE [LARGE SCALE GENOMIC DNA]</scope>
    <source>
        <strain evidence="2 3">LFS242W</strain>
    </source>
</reference>
<organism evidence="2 3">
    <name type="scientific">Flectobacillus rivi</name>
    <dbReference type="NCBI Taxonomy" id="2984209"/>
    <lineage>
        <taxon>Bacteria</taxon>
        <taxon>Pseudomonadati</taxon>
        <taxon>Bacteroidota</taxon>
        <taxon>Cytophagia</taxon>
        <taxon>Cytophagales</taxon>
        <taxon>Flectobacillaceae</taxon>
        <taxon>Flectobacillus</taxon>
    </lineage>
</organism>
<evidence type="ECO:0000313" key="2">
    <source>
        <dbReference type="EMBL" id="MDI9874107.1"/>
    </source>
</evidence>
<dbReference type="Proteomes" id="UP001225761">
    <property type="component" value="Unassembled WGS sequence"/>
</dbReference>
<dbReference type="Gene3D" id="3.90.1200.10">
    <property type="match status" value="1"/>
</dbReference>
<dbReference type="EMBL" id="JASHIE010000004">
    <property type="protein sequence ID" value="MDI9874107.1"/>
    <property type="molecule type" value="Genomic_DNA"/>
</dbReference>
<name>A0ABT6YZ13_9BACT</name>
<evidence type="ECO:0000259" key="1">
    <source>
        <dbReference type="Pfam" id="PF01636"/>
    </source>
</evidence>
<feature type="domain" description="Aminoglycoside phosphotransferase" evidence="1">
    <location>
        <begin position="54"/>
        <end position="272"/>
    </location>
</feature>
<accession>A0ABT6YZ13</accession>